<feature type="non-terminal residue" evidence="2">
    <location>
        <position position="298"/>
    </location>
</feature>
<dbReference type="Gene3D" id="3.60.10.10">
    <property type="entry name" value="Endonuclease/exonuclease/phosphatase"/>
    <property type="match status" value="1"/>
</dbReference>
<dbReference type="InterPro" id="IPR050410">
    <property type="entry name" value="CCR4/nocturin_mRNA_transcr"/>
</dbReference>
<dbReference type="CDD" id="cd09083">
    <property type="entry name" value="EEP-1"/>
    <property type="match status" value="1"/>
</dbReference>
<dbReference type="STRING" id="100787.A0A0G4LZT1"/>
<keyword evidence="3" id="KW-1185">Reference proteome</keyword>
<evidence type="ECO:0000313" key="3">
    <source>
        <dbReference type="Proteomes" id="UP000044602"/>
    </source>
</evidence>
<reference evidence="2 3" key="1">
    <citation type="submission" date="2015-05" db="EMBL/GenBank/DDBJ databases">
        <authorList>
            <person name="Wang D.B."/>
            <person name="Wang M."/>
        </authorList>
    </citation>
    <scope>NUCLEOTIDE SEQUENCE [LARGE SCALE GENOMIC DNA]</scope>
    <source>
        <strain evidence="2">VL1</strain>
    </source>
</reference>
<dbReference type="PANTHER" id="PTHR12121:SF36">
    <property type="entry name" value="ENDONUCLEASE_EXONUCLEASE_PHOSPHATASE DOMAIN-CONTAINING PROTEIN"/>
    <property type="match status" value="1"/>
</dbReference>
<evidence type="ECO:0000259" key="1">
    <source>
        <dbReference type="Pfam" id="PF03372"/>
    </source>
</evidence>
<dbReference type="PANTHER" id="PTHR12121">
    <property type="entry name" value="CARBON CATABOLITE REPRESSOR PROTEIN 4"/>
    <property type="match status" value="1"/>
</dbReference>
<organism evidence="2 3">
    <name type="scientific">Verticillium longisporum</name>
    <name type="common">Verticillium dahliae var. longisporum</name>
    <dbReference type="NCBI Taxonomy" id="100787"/>
    <lineage>
        <taxon>Eukaryota</taxon>
        <taxon>Fungi</taxon>
        <taxon>Dikarya</taxon>
        <taxon>Ascomycota</taxon>
        <taxon>Pezizomycotina</taxon>
        <taxon>Sordariomycetes</taxon>
        <taxon>Hypocreomycetidae</taxon>
        <taxon>Glomerellales</taxon>
        <taxon>Plectosphaerellaceae</taxon>
        <taxon>Verticillium</taxon>
    </lineage>
</organism>
<protein>
    <recommendedName>
        <fullName evidence="1">Endonuclease/exonuclease/phosphatase domain-containing protein</fullName>
    </recommendedName>
</protein>
<feature type="domain" description="Endonuclease/exonuclease/phosphatase" evidence="1">
    <location>
        <begin position="40"/>
        <end position="279"/>
    </location>
</feature>
<dbReference type="GO" id="GO:0000175">
    <property type="term" value="F:3'-5'-RNA exonuclease activity"/>
    <property type="evidence" value="ECO:0007669"/>
    <property type="project" value="TreeGrafter"/>
</dbReference>
<sequence>MVAKKTGSSGEALPVRVVTFNVRYAAPRPMPNEKSWQVRCPKICTQLDFITRGHDSPFLCLQEVLYPQLLDIQAGLGEGWGYVGIGRDDGDRLGELSPVFYRVDTWKCEVFKNYWLSETPDRPSKGWDAALPRIVTVGEFVHKRNGQRAVVMSTHFDHLGVVAREQSAKLILRIAAQWAEERASSPPAAVILGGDFNSNPSDNAYKSMVAKGSGMADAHALVPAEKRYGNELTYTSFDEPDQQAVRIDFIFVKVPSDVKVTTFGVLTNRFDDGVFLSDHRPVVADLEVRAAKGSSASS</sequence>
<dbReference type="EMBL" id="CVQH01020418">
    <property type="protein sequence ID" value="CRK27509.1"/>
    <property type="molecule type" value="Genomic_DNA"/>
</dbReference>
<name>A0A0G4LZT1_VERLO</name>
<evidence type="ECO:0000313" key="2">
    <source>
        <dbReference type="EMBL" id="CRK27509.1"/>
    </source>
</evidence>
<dbReference type="Proteomes" id="UP000044602">
    <property type="component" value="Unassembled WGS sequence"/>
</dbReference>
<dbReference type="InterPro" id="IPR036691">
    <property type="entry name" value="Endo/exonu/phosph_ase_sf"/>
</dbReference>
<dbReference type="InterPro" id="IPR005135">
    <property type="entry name" value="Endo/exonuclease/phosphatase"/>
</dbReference>
<dbReference type="SUPFAM" id="SSF56219">
    <property type="entry name" value="DNase I-like"/>
    <property type="match status" value="1"/>
</dbReference>
<accession>A0A0G4LZT1</accession>
<gene>
    <name evidence="2" type="ORF">BN1708_004399</name>
</gene>
<proteinExistence type="predicted"/>
<dbReference type="Pfam" id="PF03372">
    <property type="entry name" value="Exo_endo_phos"/>
    <property type="match status" value="1"/>
</dbReference>
<dbReference type="AlphaFoldDB" id="A0A0G4LZT1"/>